<dbReference type="EMBL" id="FN394216">
    <property type="protein sequence ID" value="CAY86593.1"/>
    <property type="molecule type" value="Genomic_DNA"/>
</dbReference>
<sequence length="109" mass="12524">MTMIRFCGARQSAIISNASDAAAGTNKKRILNPLESLCLNDRIDEHRCKEVQLSSLRSLLYAMILNRTIGSETGVFSFLLFSFRYFGEERDLFYCFFSVFLLNITYLLD</sequence>
<dbReference type="Proteomes" id="UP000000286">
    <property type="component" value="Chromosome XV"/>
</dbReference>
<protein>
    <submittedName>
        <fullName evidence="1">EC1118_1O4_5523p</fullName>
    </submittedName>
</protein>
<gene>
    <name evidence="1" type="ORF">EC1118_1O4_5523g</name>
</gene>
<dbReference type="HOGENOM" id="CLU_2186017_0_0_1"/>
<proteinExistence type="predicted"/>
<evidence type="ECO:0000313" key="1">
    <source>
        <dbReference type="EMBL" id="CAY86593.1"/>
    </source>
</evidence>
<name>C8ZH64_YEAS8</name>
<accession>C8ZH64</accession>
<evidence type="ECO:0000313" key="2">
    <source>
        <dbReference type="Proteomes" id="UP000000286"/>
    </source>
</evidence>
<organism evidence="1 2">
    <name type="scientific">Saccharomyces cerevisiae (strain Lalvin EC1118 / Prise de mousse)</name>
    <name type="common">Baker's yeast</name>
    <dbReference type="NCBI Taxonomy" id="643680"/>
    <lineage>
        <taxon>Eukaryota</taxon>
        <taxon>Fungi</taxon>
        <taxon>Dikarya</taxon>
        <taxon>Ascomycota</taxon>
        <taxon>Saccharomycotina</taxon>
        <taxon>Saccharomycetes</taxon>
        <taxon>Saccharomycetales</taxon>
        <taxon>Saccharomycetaceae</taxon>
        <taxon>Saccharomyces</taxon>
    </lineage>
</organism>
<dbReference type="AlphaFoldDB" id="C8ZH64"/>
<reference evidence="1 2" key="1">
    <citation type="journal article" date="2009" name="Proc. Natl. Acad. Sci. U.S.A.">
        <title>Eukaryote-to-eukaryote gene transfer events revealed by the genome sequence of the wine yeast Saccharomyces cerevisiae EC1118.</title>
        <authorList>
            <person name="Novo M."/>
            <person name="Bigey F."/>
            <person name="Beyne E."/>
            <person name="Galeote V."/>
            <person name="Gavory F."/>
            <person name="Mallet S."/>
            <person name="Cambot B."/>
            <person name="Legras J.L."/>
            <person name="Wincker P."/>
            <person name="Casaregola S."/>
            <person name="Dequin S."/>
        </authorList>
    </citation>
    <scope>NUCLEOTIDE SEQUENCE [LARGE SCALE GENOMIC DNA]</scope>
    <source>
        <strain evidence="2">Lalvin EC1118 / Prise de mousse</strain>
    </source>
</reference>